<dbReference type="GO" id="GO:0061343">
    <property type="term" value="P:cell adhesion involved in heart morphogenesis"/>
    <property type="evidence" value="ECO:0007669"/>
    <property type="project" value="TreeGrafter"/>
</dbReference>
<gene>
    <name evidence="1" type="ORF">llap_14215</name>
</gene>
<accession>A0A2I0TNS5</accession>
<evidence type="ECO:0000313" key="1">
    <source>
        <dbReference type="EMBL" id="PKU35481.1"/>
    </source>
</evidence>
<dbReference type="OrthoDB" id="10682352at2759"/>
<dbReference type="AlphaFoldDB" id="A0A2I0TNS5"/>
<dbReference type="Proteomes" id="UP000233556">
    <property type="component" value="Unassembled WGS sequence"/>
</dbReference>
<dbReference type="PANTHER" id="PTHR33395">
    <property type="entry name" value="TRANSCRIPTASE, PUTATIVE-RELATED-RELATED"/>
    <property type="match status" value="1"/>
</dbReference>
<reference evidence="2" key="2">
    <citation type="submission" date="2017-12" db="EMBL/GenBank/DDBJ databases">
        <title>Genome sequence of the Bar-tailed Godwit (Limosa lapponica baueri).</title>
        <authorList>
            <person name="Lima N.C.B."/>
            <person name="Parody-Merino A.M."/>
            <person name="Battley P.F."/>
            <person name="Fidler A.E."/>
            <person name="Prosdocimi F."/>
        </authorList>
    </citation>
    <scope>NUCLEOTIDE SEQUENCE [LARGE SCALE GENOMIC DNA]</scope>
</reference>
<dbReference type="GO" id="GO:0007508">
    <property type="term" value="P:larval heart development"/>
    <property type="evidence" value="ECO:0007669"/>
    <property type="project" value="TreeGrafter"/>
</dbReference>
<dbReference type="EMBL" id="KZ508239">
    <property type="protein sequence ID" value="PKU35481.1"/>
    <property type="molecule type" value="Genomic_DNA"/>
</dbReference>
<keyword evidence="2" id="KW-1185">Reference proteome</keyword>
<sequence>MIICWKDNTAGHKQCSTFLDSIDESFLTRLTEEPIKTDALMDLILTNKEELIGEVKAEGSLGCSDHESTSPDFRRADFGLFRCLLGRILWDKVLKGRQVAIEERIRQLHEAHRDFGPTSQHFLTSYKLLLHGYINTRLLNLRT</sequence>
<proteinExistence type="predicted"/>
<dbReference type="GO" id="GO:0031012">
    <property type="term" value="C:extracellular matrix"/>
    <property type="evidence" value="ECO:0007669"/>
    <property type="project" value="TreeGrafter"/>
</dbReference>
<evidence type="ECO:0000313" key="2">
    <source>
        <dbReference type="Proteomes" id="UP000233556"/>
    </source>
</evidence>
<protein>
    <submittedName>
        <fullName evidence="1">Glycerol kinase</fullName>
    </submittedName>
</protein>
<keyword evidence="1" id="KW-0808">Transferase</keyword>
<name>A0A2I0TNS5_LIMLA</name>
<reference evidence="2" key="1">
    <citation type="submission" date="2017-11" db="EMBL/GenBank/DDBJ databases">
        <authorList>
            <person name="Lima N.C."/>
            <person name="Parody-Merino A.M."/>
            <person name="Battley P.F."/>
            <person name="Fidler A.E."/>
            <person name="Prosdocimi F."/>
        </authorList>
    </citation>
    <scope>NUCLEOTIDE SEQUENCE [LARGE SCALE GENOMIC DNA]</scope>
</reference>
<dbReference type="GO" id="GO:0016301">
    <property type="term" value="F:kinase activity"/>
    <property type="evidence" value="ECO:0007669"/>
    <property type="project" value="UniProtKB-KW"/>
</dbReference>
<keyword evidence="1" id="KW-0418">Kinase</keyword>
<organism evidence="1 2">
    <name type="scientific">Limosa lapponica baueri</name>
    <dbReference type="NCBI Taxonomy" id="1758121"/>
    <lineage>
        <taxon>Eukaryota</taxon>
        <taxon>Metazoa</taxon>
        <taxon>Chordata</taxon>
        <taxon>Craniata</taxon>
        <taxon>Vertebrata</taxon>
        <taxon>Euteleostomi</taxon>
        <taxon>Archelosauria</taxon>
        <taxon>Archosauria</taxon>
        <taxon>Dinosauria</taxon>
        <taxon>Saurischia</taxon>
        <taxon>Theropoda</taxon>
        <taxon>Coelurosauria</taxon>
        <taxon>Aves</taxon>
        <taxon>Neognathae</taxon>
        <taxon>Neoaves</taxon>
        <taxon>Charadriiformes</taxon>
        <taxon>Scolopacidae</taxon>
        <taxon>Limosa</taxon>
    </lineage>
</organism>
<dbReference type="PANTHER" id="PTHR33395:SF22">
    <property type="entry name" value="REVERSE TRANSCRIPTASE DOMAIN-CONTAINING PROTEIN"/>
    <property type="match status" value="1"/>
</dbReference>